<evidence type="ECO:0000256" key="1">
    <source>
        <dbReference type="SAM" id="Phobius"/>
    </source>
</evidence>
<organism evidence="2 3">
    <name type="scientific">Castanea mollissima</name>
    <name type="common">Chinese chestnut</name>
    <dbReference type="NCBI Taxonomy" id="60419"/>
    <lineage>
        <taxon>Eukaryota</taxon>
        <taxon>Viridiplantae</taxon>
        <taxon>Streptophyta</taxon>
        <taxon>Embryophyta</taxon>
        <taxon>Tracheophyta</taxon>
        <taxon>Spermatophyta</taxon>
        <taxon>Magnoliopsida</taxon>
        <taxon>eudicotyledons</taxon>
        <taxon>Gunneridae</taxon>
        <taxon>Pentapetalae</taxon>
        <taxon>rosids</taxon>
        <taxon>fabids</taxon>
        <taxon>Fagales</taxon>
        <taxon>Fagaceae</taxon>
        <taxon>Castanea</taxon>
    </lineage>
</organism>
<sequence length="81" mass="9429">MVVTGQIPKKDDDTNRLGRKWKWLIERRMRKMNELYAVYSNLLRIVDVSIAIVWDLNMFAQISGRLFAPPAVEYSISVDVS</sequence>
<feature type="transmembrane region" description="Helical" evidence="1">
    <location>
        <begin position="35"/>
        <end position="54"/>
    </location>
</feature>
<gene>
    <name evidence="2" type="ORF">CMV_024621</name>
</gene>
<proteinExistence type="predicted"/>
<keyword evidence="1" id="KW-0472">Membrane</keyword>
<evidence type="ECO:0000313" key="2">
    <source>
        <dbReference type="EMBL" id="KAF3949514.1"/>
    </source>
</evidence>
<name>A0A8J4VHR3_9ROSI</name>
<keyword evidence="3" id="KW-1185">Reference proteome</keyword>
<evidence type="ECO:0000313" key="3">
    <source>
        <dbReference type="Proteomes" id="UP000737018"/>
    </source>
</evidence>
<keyword evidence="1" id="KW-1133">Transmembrane helix</keyword>
<dbReference type="EMBL" id="JRKL02006037">
    <property type="protein sequence ID" value="KAF3949514.1"/>
    <property type="molecule type" value="Genomic_DNA"/>
</dbReference>
<protein>
    <submittedName>
        <fullName evidence="2">Uncharacterized protein</fullName>
    </submittedName>
</protein>
<accession>A0A8J4VHR3</accession>
<dbReference type="Proteomes" id="UP000737018">
    <property type="component" value="Unassembled WGS sequence"/>
</dbReference>
<comment type="caution">
    <text evidence="2">The sequence shown here is derived from an EMBL/GenBank/DDBJ whole genome shotgun (WGS) entry which is preliminary data.</text>
</comment>
<keyword evidence="1" id="KW-0812">Transmembrane</keyword>
<dbReference type="AlphaFoldDB" id="A0A8J4VHR3"/>
<reference evidence="2" key="1">
    <citation type="submission" date="2020-03" db="EMBL/GenBank/DDBJ databases">
        <title>Castanea mollissima Vanexum genome sequencing.</title>
        <authorList>
            <person name="Staton M."/>
        </authorList>
    </citation>
    <scope>NUCLEOTIDE SEQUENCE</scope>
    <source>
        <tissue evidence="2">Leaf</tissue>
    </source>
</reference>